<dbReference type="Gene3D" id="3.40.50.300">
    <property type="entry name" value="P-loop containing nucleotide triphosphate hydrolases"/>
    <property type="match status" value="1"/>
</dbReference>
<accession>A0A2C6LDL5</accession>
<dbReference type="Pfam" id="PF00004">
    <property type="entry name" value="AAA"/>
    <property type="match status" value="1"/>
</dbReference>
<dbReference type="RefSeq" id="XP_067926615.1">
    <property type="nucleotide sequence ID" value="XM_068061413.1"/>
</dbReference>
<dbReference type="GO" id="GO:0016887">
    <property type="term" value="F:ATP hydrolysis activity"/>
    <property type="evidence" value="ECO:0007669"/>
    <property type="project" value="InterPro"/>
</dbReference>
<dbReference type="PROSITE" id="PS50096">
    <property type="entry name" value="IQ"/>
    <property type="match status" value="1"/>
</dbReference>
<dbReference type="PANTHER" id="PTHR14690:SF0">
    <property type="entry name" value="IQ MOTIF CONTAINING WITH AAA DOMAIN 1"/>
    <property type="match status" value="1"/>
</dbReference>
<gene>
    <name evidence="3" type="ORF">CSUI_001207</name>
</gene>
<dbReference type="CDD" id="cd23767">
    <property type="entry name" value="IQCD"/>
    <property type="match status" value="1"/>
</dbReference>
<evidence type="ECO:0000313" key="4">
    <source>
        <dbReference type="Proteomes" id="UP000221165"/>
    </source>
</evidence>
<evidence type="ECO:0000256" key="1">
    <source>
        <dbReference type="SAM" id="MobiDB-lite"/>
    </source>
</evidence>
<dbReference type="InterPro" id="IPR003959">
    <property type="entry name" value="ATPase_AAA_core"/>
</dbReference>
<comment type="caution">
    <text evidence="3">The sequence shown here is derived from an EMBL/GenBank/DDBJ whole genome shotgun (WGS) entry which is preliminary data.</text>
</comment>
<evidence type="ECO:0000259" key="2">
    <source>
        <dbReference type="SMART" id="SM00382"/>
    </source>
</evidence>
<proteinExistence type="predicted"/>
<dbReference type="InterPro" id="IPR027417">
    <property type="entry name" value="P-loop_NTPase"/>
</dbReference>
<dbReference type="GeneID" id="94424624"/>
<dbReference type="PANTHER" id="PTHR14690">
    <property type="entry name" value="IQ MOTIF CONTAINING WITH AAA DOMAIN 1"/>
    <property type="match status" value="1"/>
</dbReference>
<dbReference type="Pfam" id="PF00612">
    <property type="entry name" value="IQ"/>
    <property type="match status" value="1"/>
</dbReference>
<feature type="region of interest" description="Disordered" evidence="1">
    <location>
        <begin position="273"/>
        <end position="341"/>
    </location>
</feature>
<reference evidence="3 4" key="1">
    <citation type="journal article" date="2017" name="Int. J. Parasitol.">
        <title>The genome of the protozoan parasite Cystoisospora suis and a reverse vaccinology approach to identify vaccine candidates.</title>
        <authorList>
            <person name="Palmieri N."/>
            <person name="Shrestha A."/>
            <person name="Ruttkowski B."/>
            <person name="Beck T."/>
            <person name="Vogl C."/>
            <person name="Tomley F."/>
            <person name="Blake D.P."/>
            <person name="Joachim A."/>
        </authorList>
    </citation>
    <scope>NUCLEOTIDE SEQUENCE [LARGE SCALE GENOMIC DNA]</scope>
    <source>
        <strain evidence="3 4">Wien I</strain>
    </source>
</reference>
<feature type="region of interest" description="Disordered" evidence="1">
    <location>
        <begin position="406"/>
        <end position="425"/>
    </location>
</feature>
<dbReference type="SUPFAM" id="SSF52540">
    <property type="entry name" value="P-loop containing nucleoside triphosphate hydrolases"/>
    <property type="match status" value="1"/>
</dbReference>
<feature type="compositionally biased region" description="Basic and acidic residues" evidence="1">
    <location>
        <begin position="300"/>
        <end position="329"/>
    </location>
</feature>
<dbReference type="OrthoDB" id="3046016at2759"/>
<feature type="compositionally biased region" description="Basic residues" evidence="1">
    <location>
        <begin position="409"/>
        <end position="425"/>
    </location>
</feature>
<sequence length="788" mass="89705">MSHQTYNDKWARAVEDLKELLQLEQDCSQLPGTSQEAAIFNPKVTRLYVRYVLATNEIEECHHHVTQPQKRLHIRKLLDGLLRRILELKKLVIDTSPREGCPHLYITDVLSYLDVTPEQALLRLPRYLRDDPAIADTLDVKMQKLKYWAATLRADPFRECSAATTIQAAWRGHVARSRVLLERQADLKFWGLDFDECGDGSSDAEDKHFLDQILKRRKIFQIEAAKAHHDAQQSQLEWLRNNVACEMLRTRVDEGREWMLEFRRQVGALPSSVEDRMKDFDGVPPPPPDGRPYKIGVPGADKKPAPKAKSKPEPPKKDGKDKKKPKEPEPPSEPARTLVDDLSDIIEEFEKVWARFKCRPEEEQQPDEALTRESLMPQVDAEVSERVEEILKQELTRLRQQLDYIKEKPAKKKKGGQKKKKGKEKKVKCCNAMSLVGPAEDIFPDLVKDGILKAIEPATLDDLRGSFPLTPLPTTDFVPPPTMWHIKQYLVEQIILPLAVTEIRQQTRFPAKSLLLYGPPGSGKSLIARIIATEAGAMFYDLSPSVTENIYKHPKTGASLMIHKTFLSAQENAPAVIYIDNVDEVFMPKKPPKKKGSALENPSTAWRIRDTLKAHLNLIKKAGGPLSASDRILLVGCTSRPCSDRLDQKGMSDFFEHKLWINFPDYESRRVLWQTYLRKKSVSIPTLDTAKLSVLAEMTDGYTAGALETATDYVLSDPRVARLPGEPLEPREFTKALSRLPYCWPEEWLKFRNFDFVATGERDRVAARKAKAEAERAAAEKAKKNKRK</sequence>
<dbReference type="SMART" id="SM00015">
    <property type="entry name" value="IQ"/>
    <property type="match status" value="1"/>
</dbReference>
<dbReference type="InterPro" id="IPR003593">
    <property type="entry name" value="AAA+_ATPase"/>
</dbReference>
<dbReference type="EMBL" id="MIGC01000477">
    <property type="protein sequence ID" value="PHJ24943.1"/>
    <property type="molecule type" value="Genomic_DNA"/>
</dbReference>
<dbReference type="InterPro" id="IPR000048">
    <property type="entry name" value="IQ_motif_EF-hand-BS"/>
</dbReference>
<organism evidence="3 4">
    <name type="scientific">Cystoisospora suis</name>
    <dbReference type="NCBI Taxonomy" id="483139"/>
    <lineage>
        <taxon>Eukaryota</taxon>
        <taxon>Sar</taxon>
        <taxon>Alveolata</taxon>
        <taxon>Apicomplexa</taxon>
        <taxon>Conoidasida</taxon>
        <taxon>Coccidia</taxon>
        <taxon>Eucoccidiorida</taxon>
        <taxon>Eimeriorina</taxon>
        <taxon>Sarcocystidae</taxon>
        <taxon>Cystoisospora</taxon>
    </lineage>
</organism>
<dbReference type="GO" id="GO:0005524">
    <property type="term" value="F:ATP binding"/>
    <property type="evidence" value="ECO:0007669"/>
    <property type="project" value="InterPro"/>
</dbReference>
<dbReference type="SMART" id="SM00382">
    <property type="entry name" value="AAA"/>
    <property type="match status" value="1"/>
</dbReference>
<evidence type="ECO:0000313" key="3">
    <source>
        <dbReference type="EMBL" id="PHJ24943.1"/>
    </source>
</evidence>
<dbReference type="Gene3D" id="1.10.8.60">
    <property type="match status" value="1"/>
</dbReference>
<dbReference type="InterPro" id="IPR052267">
    <property type="entry name" value="N-DRC_Component"/>
</dbReference>
<dbReference type="AlphaFoldDB" id="A0A2C6LDL5"/>
<keyword evidence="4" id="KW-1185">Reference proteome</keyword>
<dbReference type="Gene3D" id="1.20.5.190">
    <property type="match status" value="1"/>
</dbReference>
<dbReference type="Proteomes" id="UP000221165">
    <property type="component" value="Unassembled WGS sequence"/>
</dbReference>
<feature type="domain" description="AAA+ ATPase" evidence="2">
    <location>
        <begin position="510"/>
        <end position="665"/>
    </location>
</feature>
<dbReference type="VEuPathDB" id="ToxoDB:CSUI_001207"/>
<name>A0A2C6LDL5_9APIC</name>
<protein>
    <submittedName>
        <fullName evidence="3">Aaa family protein</fullName>
    </submittedName>
</protein>